<gene>
    <name evidence="2" type="ORF">TSOC_012075</name>
</gene>
<dbReference type="InterPro" id="IPR002921">
    <property type="entry name" value="Fungal_lipase-type"/>
</dbReference>
<dbReference type="SUPFAM" id="SSF53474">
    <property type="entry name" value="alpha/beta-Hydrolases"/>
    <property type="match status" value="1"/>
</dbReference>
<proteinExistence type="predicted"/>
<dbReference type="InterPro" id="IPR029058">
    <property type="entry name" value="AB_hydrolase_fold"/>
</dbReference>
<comment type="caution">
    <text evidence="2">The sequence shown here is derived from an EMBL/GenBank/DDBJ whole genome shotgun (WGS) entry which is preliminary data.</text>
</comment>
<dbReference type="EMBL" id="PGGS01000743">
    <property type="protein sequence ID" value="PNH01996.1"/>
    <property type="molecule type" value="Genomic_DNA"/>
</dbReference>
<accession>A0A2J7ZP08</accession>
<dbReference type="PANTHER" id="PTHR45856">
    <property type="entry name" value="ALPHA/BETA-HYDROLASES SUPERFAMILY PROTEIN"/>
    <property type="match status" value="1"/>
</dbReference>
<dbReference type="Pfam" id="PF01764">
    <property type="entry name" value="Lipase_3"/>
    <property type="match status" value="1"/>
</dbReference>
<dbReference type="OrthoDB" id="514788at2759"/>
<evidence type="ECO:0000313" key="2">
    <source>
        <dbReference type="EMBL" id="PNH01996.1"/>
    </source>
</evidence>
<dbReference type="PANTHER" id="PTHR45856:SF24">
    <property type="entry name" value="FUNGAL LIPASE-LIKE DOMAIN-CONTAINING PROTEIN"/>
    <property type="match status" value="1"/>
</dbReference>
<evidence type="ECO:0000313" key="3">
    <source>
        <dbReference type="Proteomes" id="UP000236333"/>
    </source>
</evidence>
<dbReference type="InterPro" id="IPR051218">
    <property type="entry name" value="Sec_MonoDiacylglyc_Lipase"/>
</dbReference>
<dbReference type="Gene3D" id="3.40.50.1820">
    <property type="entry name" value="alpha/beta hydrolase"/>
    <property type="match status" value="1"/>
</dbReference>
<feature type="domain" description="Fungal lipase-type" evidence="1">
    <location>
        <begin position="51"/>
        <end position="178"/>
    </location>
</feature>
<keyword evidence="3" id="KW-1185">Reference proteome</keyword>
<dbReference type="GO" id="GO:0006629">
    <property type="term" value="P:lipid metabolic process"/>
    <property type="evidence" value="ECO:0007669"/>
    <property type="project" value="InterPro"/>
</dbReference>
<evidence type="ECO:0000259" key="1">
    <source>
        <dbReference type="Pfam" id="PF01764"/>
    </source>
</evidence>
<dbReference type="CDD" id="cd00519">
    <property type="entry name" value="Lipase_3"/>
    <property type="match status" value="1"/>
</dbReference>
<sequence>MSRSSSGDVDLLRACAQLSLCAYDDSQCRELEYLEIDQTRLCTAHVLDHLFIAFRGTHSCQTMRVNLVPGSRAFGSREAPTTRVHRGYHDHYQVVRPSLLRKVDEFLREVDEPCVTIAGHSLGGACATICALDVARRSPQCRVRCVTFGAPPAGNESFCEEFRRRVPTSHRVVHPQDPAVYLDRLRLHRHAGQPVLLRSSSVPARCTPHHIETYIRCLR</sequence>
<protein>
    <recommendedName>
        <fullName evidence="1">Fungal lipase-type domain-containing protein</fullName>
    </recommendedName>
</protein>
<dbReference type="Proteomes" id="UP000236333">
    <property type="component" value="Unassembled WGS sequence"/>
</dbReference>
<dbReference type="AlphaFoldDB" id="A0A2J7ZP08"/>
<name>A0A2J7ZP08_9CHLO</name>
<organism evidence="2 3">
    <name type="scientific">Tetrabaena socialis</name>
    <dbReference type="NCBI Taxonomy" id="47790"/>
    <lineage>
        <taxon>Eukaryota</taxon>
        <taxon>Viridiplantae</taxon>
        <taxon>Chlorophyta</taxon>
        <taxon>core chlorophytes</taxon>
        <taxon>Chlorophyceae</taxon>
        <taxon>CS clade</taxon>
        <taxon>Chlamydomonadales</taxon>
        <taxon>Tetrabaenaceae</taxon>
        <taxon>Tetrabaena</taxon>
    </lineage>
</organism>
<reference evidence="2 3" key="1">
    <citation type="journal article" date="2017" name="Mol. Biol. Evol.">
        <title>The 4-celled Tetrabaena socialis nuclear genome reveals the essential components for genetic control of cell number at the origin of multicellularity in the volvocine lineage.</title>
        <authorList>
            <person name="Featherston J."/>
            <person name="Arakaki Y."/>
            <person name="Hanschen E.R."/>
            <person name="Ferris P.J."/>
            <person name="Michod R.E."/>
            <person name="Olson B.J.S.C."/>
            <person name="Nozaki H."/>
            <person name="Durand P.M."/>
        </authorList>
    </citation>
    <scope>NUCLEOTIDE SEQUENCE [LARGE SCALE GENOMIC DNA]</scope>
    <source>
        <strain evidence="2 3">NIES-571</strain>
    </source>
</reference>